<evidence type="ECO:0000313" key="2">
    <source>
        <dbReference type="EMBL" id="KZP06152.1"/>
    </source>
</evidence>
<accession>A0A167WIX5</accession>
<dbReference type="Proteomes" id="UP000076532">
    <property type="component" value="Unassembled WGS sequence"/>
</dbReference>
<dbReference type="EMBL" id="KV417802">
    <property type="protein sequence ID" value="KZP06152.1"/>
    <property type="molecule type" value="Genomic_DNA"/>
</dbReference>
<protein>
    <submittedName>
        <fullName evidence="2">Uncharacterized protein</fullName>
    </submittedName>
</protein>
<reference evidence="2 3" key="1">
    <citation type="journal article" date="2016" name="Mol. Biol. Evol.">
        <title>Comparative Genomics of Early-Diverging Mushroom-Forming Fungi Provides Insights into the Origins of Lignocellulose Decay Capabilities.</title>
        <authorList>
            <person name="Nagy L.G."/>
            <person name="Riley R."/>
            <person name="Tritt A."/>
            <person name="Adam C."/>
            <person name="Daum C."/>
            <person name="Floudas D."/>
            <person name="Sun H."/>
            <person name="Yadav J.S."/>
            <person name="Pangilinan J."/>
            <person name="Larsson K.H."/>
            <person name="Matsuura K."/>
            <person name="Barry K."/>
            <person name="Labutti K."/>
            <person name="Kuo R."/>
            <person name="Ohm R.A."/>
            <person name="Bhattacharya S.S."/>
            <person name="Shirouzu T."/>
            <person name="Yoshinaga Y."/>
            <person name="Martin F.M."/>
            <person name="Grigoriev I.V."/>
            <person name="Hibbett D.S."/>
        </authorList>
    </citation>
    <scope>NUCLEOTIDE SEQUENCE [LARGE SCALE GENOMIC DNA]</scope>
    <source>
        <strain evidence="2 3">CBS 109695</strain>
    </source>
</reference>
<feature type="region of interest" description="Disordered" evidence="1">
    <location>
        <begin position="77"/>
        <end position="98"/>
    </location>
</feature>
<organism evidence="2 3">
    <name type="scientific">Athelia psychrophila</name>
    <dbReference type="NCBI Taxonomy" id="1759441"/>
    <lineage>
        <taxon>Eukaryota</taxon>
        <taxon>Fungi</taxon>
        <taxon>Dikarya</taxon>
        <taxon>Basidiomycota</taxon>
        <taxon>Agaricomycotina</taxon>
        <taxon>Agaricomycetes</taxon>
        <taxon>Agaricomycetidae</taxon>
        <taxon>Atheliales</taxon>
        <taxon>Atheliaceae</taxon>
        <taxon>Athelia</taxon>
    </lineage>
</organism>
<evidence type="ECO:0000313" key="3">
    <source>
        <dbReference type="Proteomes" id="UP000076532"/>
    </source>
</evidence>
<sequence>MTDLLYPSIKPNIHSTLTVLLSSNPNPNPEIIKVWAQHLTINVNGGTEVAVDDIATWIRVHQDMNFLDVLGSSAYSPLTPPESTSPEPQTDDSAMELDSPAATQREILAESVQSYNFQDSWNINKEKPLSSISLGQKGSDFLQVQWQAQLTVADALSPRPPRVRRHECAMDIDTSRTSAASMSLPVPFSRQPGLMAQYSSSQLPVPPPPKKTPISDVIRGLNLLAIPLPSASSSSCSQQLSPLPNNLSEVIKRQSHTANVAQRFLDMLDGGKLKVLGWPQNLNSAAGGDPFT</sequence>
<proteinExistence type="predicted"/>
<evidence type="ECO:0000256" key="1">
    <source>
        <dbReference type="SAM" id="MobiDB-lite"/>
    </source>
</evidence>
<gene>
    <name evidence="2" type="ORF">FIBSPDRAFT_876808</name>
</gene>
<name>A0A167WIX5_9AGAM</name>
<dbReference type="OrthoDB" id="2767497at2759"/>
<dbReference type="AlphaFoldDB" id="A0A167WIX5"/>
<keyword evidence="3" id="KW-1185">Reference proteome</keyword>